<dbReference type="PANTHER" id="PTHR41913:SF1">
    <property type="entry name" value="DUF1684 DOMAIN-CONTAINING PROTEIN"/>
    <property type="match status" value="1"/>
</dbReference>
<dbReference type="Proteomes" id="UP000309992">
    <property type="component" value="Unassembled WGS sequence"/>
</dbReference>
<sequence length="264" mass="28553">MMTTTTIESAFVGEWTGWHESRERELRDDYGWLSLAALHWLDERARTFEGIPGAWSATPRAARVTATGGEGLVVEGRLLDGTTRLSVREAGSALFATTGDLRLELLRMDGRYGLRVRDPRSPALRAFTGVPVFSPDPAWAVRARFVLYSPTHVVAAGTAQPGLRRRQEIVGELRFDHGGTEYSLAATAGRGSALTVSFSDATSGSLTAPWRTLSVPRPRAGRAVLDFNRAQNPPSAFTPHATCTRPPGGNVLPFAVDAGEQAPR</sequence>
<dbReference type="PANTHER" id="PTHR41913">
    <property type="entry name" value="DUF1684 DOMAIN-CONTAINING PROTEIN"/>
    <property type="match status" value="1"/>
</dbReference>
<evidence type="ECO:0000313" key="1">
    <source>
        <dbReference type="EMBL" id="TKG71065.1"/>
    </source>
</evidence>
<protein>
    <submittedName>
        <fullName evidence="1">DUF1684 domain-containing protein</fullName>
    </submittedName>
</protein>
<dbReference type="Pfam" id="PF07920">
    <property type="entry name" value="DUF1684"/>
    <property type="match status" value="1"/>
</dbReference>
<name>A0ABY2S578_9PSEU</name>
<gene>
    <name evidence="1" type="ORF">FCN18_13155</name>
</gene>
<organism evidence="1 2">
    <name type="scientific">Prauserella endophytica</name>
    <dbReference type="NCBI Taxonomy" id="1592324"/>
    <lineage>
        <taxon>Bacteria</taxon>
        <taxon>Bacillati</taxon>
        <taxon>Actinomycetota</taxon>
        <taxon>Actinomycetes</taxon>
        <taxon>Pseudonocardiales</taxon>
        <taxon>Pseudonocardiaceae</taxon>
        <taxon>Prauserella</taxon>
        <taxon>Prauserella coralliicola group</taxon>
    </lineage>
</organism>
<reference evidence="1 2" key="1">
    <citation type="journal article" date="2015" name="Antonie Van Leeuwenhoek">
        <title>Prauserella endophytica sp. nov., an endophytic actinobacterium isolated from Tamarix taklamakanensis.</title>
        <authorList>
            <person name="Liu J.M."/>
            <person name="Habden X."/>
            <person name="Guo L."/>
            <person name="Tuo L."/>
            <person name="Jiang Z.K."/>
            <person name="Liu S.W."/>
            <person name="Liu X.F."/>
            <person name="Chen L."/>
            <person name="Li R.F."/>
            <person name="Zhang Y.Q."/>
            <person name="Sun C.H."/>
        </authorList>
    </citation>
    <scope>NUCLEOTIDE SEQUENCE [LARGE SCALE GENOMIC DNA]</scope>
    <source>
        <strain evidence="1 2">CGMCC 4.7182</strain>
    </source>
</reference>
<accession>A0ABY2S578</accession>
<dbReference type="EMBL" id="SWMS01000006">
    <property type="protein sequence ID" value="TKG71065.1"/>
    <property type="molecule type" value="Genomic_DNA"/>
</dbReference>
<evidence type="ECO:0000313" key="2">
    <source>
        <dbReference type="Proteomes" id="UP000309992"/>
    </source>
</evidence>
<comment type="caution">
    <text evidence="1">The sequence shown here is derived from an EMBL/GenBank/DDBJ whole genome shotgun (WGS) entry which is preliminary data.</text>
</comment>
<proteinExistence type="predicted"/>
<keyword evidence="2" id="KW-1185">Reference proteome</keyword>
<dbReference type="InterPro" id="IPR012467">
    <property type="entry name" value="DUF1684"/>
</dbReference>
<dbReference type="RefSeq" id="WP_137095177.1">
    <property type="nucleotide sequence ID" value="NZ_SWMS01000006.1"/>
</dbReference>